<dbReference type="SMART" id="SM00369">
    <property type="entry name" value="LRR_TYP"/>
    <property type="match status" value="3"/>
</dbReference>
<evidence type="ECO:0000313" key="4">
    <source>
        <dbReference type="EMBL" id="VEN52417.1"/>
    </source>
</evidence>
<dbReference type="AlphaFoldDB" id="A0A653CX32"/>
<reference evidence="4 5" key="1">
    <citation type="submission" date="2019-01" db="EMBL/GenBank/DDBJ databases">
        <authorList>
            <person name="Sayadi A."/>
        </authorList>
    </citation>
    <scope>NUCLEOTIDE SEQUENCE [LARGE SCALE GENOMIC DNA]</scope>
</reference>
<evidence type="ECO:0000256" key="1">
    <source>
        <dbReference type="ARBA" id="ARBA00022614"/>
    </source>
</evidence>
<keyword evidence="5" id="KW-1185">Reference proteome</keyword>
<dbReference type="Proteomes" id="UP000410492">
    <property type="component" value="Unassembled WGS sequence"/>
</dbReference>
<dbReference type="Gene3D" id="3.80.10.10">
    <property type="entry name" value="Ribonuclease Inhibitor"/>
    <property type="match status" value="1"/>
</dbReference>
<evidence type="ECO:0000256" key="3">
    <source>
        <dbReference type="SAM" id="MobiDB-lite"/>
    </source>
</evidence>
<gene>
    <name evidence="4" type="ORF">CALMAC_LOCUS12573</name>
</gene>
<keyword evidence="1" id="KW-0433">Leucine-rich repeat</keyword>
<evidence type="ECO:0008006" key="6">
    <source>
        <dbReference type="Google" id="ProtNLM"/>
    </source>
</evidence>
<dbReference type="EMBL" id="CAACVG010009205">
    <property type="protein sequence ID" value="VEN52417.1"/>
    <property type="molecule type" value="Genomic_DNA"/>
</dbReference>
<name>A0A653CX32_CALMS</name>
<keyword evidence="2" id="KW-0677">Repeat</keyword>
<feature type="region of interest" description="Disordered" evidence="3">
    <location>
        <begin position="142"/>
        <end position="213"/>
    </location>
</feature>
<feature type="compositionally biased region" description="Polar residues" evidence="3">
    <location>
        <begin position="200"/>
        <end position="209"/>
    </location>
</feature>
<accession>A0A653CX32</accession>
<feature type="compositionally biased region" description="Basic residues" evidence="3">
    <location>
        <begin position="160"/>
        <end position="172"/>
    </location>
</feature>
<feature type="compositionally biased region" description="Basic and acidic residues" evidence="3">
    <location>
        <begin position="178"/>
        <end position="192"/>
    </location>
</feature>
<dbReference type="InterPro" id="IPR050216">
    <property type="entry name" value="LRR_domain-containing"/>
</dbReference>
<dbReference type="PROSITE" id="PS51450">
    <property type="entry name" value="LRR"/>
    <property type="match status" value="2"/>
</dbReference>
<proteinExistence type="predicted"/>
<sequence length="237" mass="27122">MSHLDLVSDHSKEKLVSLPRDVLDMSNLKMLFLEGNFLAELPPALFQKLPKLMWLDLRNNVLESIPPTIAYHQCLENLLLTNNNLRALPNELGLVPKLKALQVSENPLEYPPRKIVVEGTKMIKNFLKSQYDLQHAQVIEDDTGEDNDSVKSLESDNEVKKKKSSTRRHKFKGVSASELRDKLRKKLSDPMDLRPALNVRQLQDSSQLPTVKEEPIKIVHSVKKEGSKLSLKSYFHR</sequence>
<dbReference type="PANTHER" id="PTHR48051">
    <property type="match status" value="1"/>
</dbReference>
<protein>
    <recommendedName>
        <fullName evidence="6">Leucine-rich repeat-containing protein 27</fullName>
    </recommendedName>
</protein>
<dbReference type="PANTHER" id="PTHR48051:SF35">
    <property type="entry name" value="LEUCINE-RICH REPEAT-CONTAINING PROTEIN 27"/>
    <property type="match status" value="1"/>
</dbReference>
<dbReference type="InterPro" id="IPR032675">
    <property type="entry name" value="LRR_dom_sf"/>
</dbReference>
<dbReference type="InterPro" id="IPR001611">
    <property type="entry name" value="Leu-rich_rpt"/>
</dbReference>
<feature type="non-terminal residue" evidence="4">
    <location>
        <position position="237"/>
    </location>
</feature>
<evidence type="ECO:0000313" key="5">
    <source>
        <dbReference type="Proteomes" id="UP000410492"/>
    </source>
</evidence>
<evidence type="ECO:0000256" key="2">
    <source>
        <dbReference type="ARBA" id="ARBA00022737"/>
    </source>
</evidence>
<organism evidence="4 5">
    <name type="scientific">Callosobruchus maculatus</name>
    <name type="common">Southern cowpea weevil</name>
    <name type="synonym">Pulse bruchid</name>
    <dbReference type="NCBI Taxonomy" id="64391"/>
    <lineage>
        <taxon>Eukaryota</taxon>
        <taxon>Metazoa</taxon>
        <taxon>Ecdysozoa</taxon>
        <taxon>Arthropoda</taxon>
        <taxon>Hexapoda</taxon>
        <taxon>Insecta</taxon>
        <taxon>Pterygota</taxon>
        <taxon>Neoptera</taxon>
        <taxon>Endopterygota</taxon>
        <taxon>Coleoptera</taxon>
        <taxon>Polyphaga</taxon>
        <taxon>Cucujiformia</taxon>
        <taxon>Chrysomeloidea</taxon>
        <taxon>Chrysomelidae</taxon>
        <taxon>Bruchinae</taxon>
        <taxon>Bruchini</taxon>
        <taxon>Callosobruchus</taxon>
    </lineage>
</organism>
<feature type="compositionally biased region" description="Basic and acidic residues" evidence="3">
    <location>
        <begin position="148"/>
        <end position="159"/>
    </location>
</feature>
<dbReference type="SUPFAM" id="SSF52075">
    <property type="entry name" value="Outer arm dynein light chain 1"/>
    <property type="match status" value="1"/>
</dbReference>
<dbReference type="OrthoDB" id="40118at2759"/>
<dbReference type="GO" id="GO:0005737">
    <property type="term" value="C:cytoplasm"/>
    <property type="evidence" value="ECO:0007669"/>
    <property type="project" value="TreeGrafter"/>
</dbReference>
<dbReference type="Pfam" id="PF13855">
    <property type="entry name" value="LRR_8"/>
    <property type="match status" value="1"/>
</dbReference>
<dbReference type="InterPro" id="IPR003591">
    <property type="entry name" value="Leu-rich_rpt_typical-subtyp"/>
</dbReference>